<dbReference type="HOGENOM" id="CLU_2778103_0_0_1"/>
<keyword evidence="3" id="KW-1185">Reference proteome</keyword>
<accession>G0NLD5</accession>
<dbReference type="EMBL" id="GL379905">
    <property type="protein sequence ID" value="EGT33418.1"/>
    <property type="molecule type" value="Genomic_DNA"/>
</dbReference>
<name>G0NLD5_CAEBE</name>
<evidence type="ECO:0000313" key="2">
    <source>
        <dbReference type="EMBL" id="EGT33418.1"/>
    </source>
</evidence>
<sequence>MSEEDYHPERQLESVHLEPGTRQSNVNKMMGLKKQPNSGGKPNEKQSSSAGSKTLPQSKVKKVKDKKPH</sequence>
<proteinExistence type="predicted"/>
<reference evidence="3" key="1">
    <citation type="submission" date="2011-07" db="EMBL/GenBank/DDBJ databases">
        <authorList>
            <consortium name="Caenorhabditis brenneri Sequencing and Analysis Consortium"/>
            <person name="Wilson R.K."/>
        </authorList>
    </citation>
    <scope>NUCLEOTIDE SEQUENCE [LARGE SCALE GENOMIC DNA]</scope>
    <source>
        <strain evidence="3">PB2801</strain>
    </source>
</reference>
<feature type="compositionally biased region" description="Basic and acidic residues" evidence="1">
    <location>
        <begin position="1"/>
        <end position="16"/>
    </location>
</feature>
<organism evidence="3">
    <name type="scientific">Caenorhabditis brenneri</name>
    <name type="common">Nematode worm</name>
    <dbReference type="NCBI Taxonomy" id="135651"/>
    <lineage>
        <taxon>Eukaryota</taxon>
        <taxon>Metazoa</taxon>
        <taxon>Ecdysozoa</taxon>
        <taxon>Nematoda</taxon>
        <taxon>Chromadorea</taxon>
        <taxon>Rhabditida</taxon>
        <taxon>Rhabditina</taxon>
        <taxon>Rhabditomorpha</taxon>
        <taxon>Rhabditoidea</taxon>
        <taxon>Rhabditidae</taxon>
        <taxon>Peloderinae</taxon>
        <taxon>Caenorhabditis</taxon>
    </lineage>
</organism>
<feature type="compositionally biased region" description="Basic residues" evidence="1">
    <location>
        <begin position="59"/>
        <end position="69"/>
    </location>
</feature>
<feature type="region of interest" description="Disordered" evidence="1">
    <location>
        <begin position="1"/>
        <end position="69"/>
    </location>
</feature>
<protein>
    <submittedName>
        <fullName evidence="2">Uncharacterized protein</fullName>
    </submittedName>
</protein>
<dbReference type="Proteomes" id="UP000008068">
    <property type="component" value="Unassembled WGS sequence"/>
</dbReference>
<evidence type="ECO:0000313" key="3">
    <source>
        <dbReference type="Proteomes" id="UP000008068"/>
    </source>
</evidence>
<gene>
    <name evidence="2" type="ORF">CAEBREN_21718</name>
</gene>
<feature type="compositionally biased region" description="Polar residues" evidence="1">
    <location>
        <begin position="35"/>
        <end position="57"/>
    </location>
</feature>
<dbReference type="AlphaFoldDB" id="G0NLD5"/>
<evidence type="ECO:0000256" key="1">
    <source>
        <dbReference type="SAM" id="MobiDB-lite"/>
    </source>
</evidence>
<dbReference type="InParanoid" id="G0NLD5"/>